<dbReference type="InterPro" id="IPR025295">
    <property type="entry name" value="eCIS_core_dom"/>
</dbReference>
<accession>A0ABY1CPB2</accession>
<protein>
    <recommendedName>
        <fullName evidence="2">eCIS core domain-containing protein</fullName>
    </recommendedName>
</protein>
<feature type="domain" description="eCIS core" evidence="2">
    <location>
        <begin position="21"/>
        <end position="93"/>
    </location>
</feature>
<evidence type="ECO:0000313" key="3">
    <source>
        <dbReference type="EMBL" id="SEU26930.1"/>
    </source>
</evidence>
<proteinExistence type="predicted"/>
<gene>
    <name evidence="3" type="ORF">SAMN05443572_107348</name>
</gene>
<reference evidence="3 4" key="1">
    <citation type="submission" date="2016-10" db="EMBL/GenBank/DDBJ databases">
        <authorList>
            <person name="Varghese N."/>
            <person name="Submissions S."/>
        </authorList>
    </citation>
    <scope>NUCLEOTIDE SEQUENCE [LARGE SCALE GENOMIC DNA]</scope>
    <source>
        <strain evidence="3 4">DSM 16525</strain>
    </source>
</reference>
<keyword evidence="4" id="KW-1185">Reference proteome</keyword>
<evidence type="ECO:0000313" key="4">
    <source>
        <dbReference type="Proteomes" id="UP000183760"/>
    </source>
</evidence>
<evidence type="ECO:0000256" key="1">
    <source>
        <dbReference type="SAM" id="MobiDB-lite"/>
    </source>
</evidence>
<dbReference type="Pfam" id="PF13699">
    <property type="entry name" value="eCIS_core"/>
    <property type="match status" value="1"/>
</dbReference>
<dbReference type="EMBL" id="FOIB01000007">
    <property type="protein sequence ID" value="SEU26930.1"/>
    <property type="molecule type" value="Genomic_DNA"/>
</dbReference>
<name>A0ABY1CPB2_MYXFU</name>
<dbReference type="RefSeq" id="WP_083560355.1">
    <property type="nucleotide sequence ID" value="NZ_BJXR01000059.1"/>
</dbReference>
<comment type="caution">
    <text evidence="3">The sequence shown here is derived from an EMBL/GenBank/DDBJ whole genome shotgun (WGS) entry which is preliminary data.</text>
</comment>
<dbReference type="Proteomes" id="UP000183760">
    <property type="component" value="Unassembled WGS sequence"/>
</dbReference>
<feature type="region of interest" description="Disordered" evidence="1">
    <location>
        <begin position="1"/>
        <end position="24"/>
    </location>
</feature>
<feature type="region of interest" description="Disordered" evidence="1">
    <location>
        <begin position="459"/>
        <end position="485"/>
    </location>
</feature>
<evidence type="ECO:0000259" key="2">
    <source>
        <dbReference type="Pfam" id="PF13699"/>
    </source>
</evidence>
<sequence>MSDATHNGSPAPAPRSGQGFPLPEPVRGRLEHFFDADFSDVRIQVGTEALKHGALAFTAGSDVHFAPGCYAPWTRWGQHLLAHELTHVLQQRTLVTAHLDDGVLEAPELEMEAERMGAAFARGAPAPSRLAPASTLIRRGASGPSILQCYNIKKIYALANVRLPDTDVFEDLQFIHDALNNPQRMHVYFDFVNGLIKHRVKDLGWTPTESLVLTFKESVEQVRVKLPKLFEPAPSEMDFLRTMRGIRRPFHDVSAGLFHGEYEHSLQLDFIRRNFEFKHVYESTELKTDFRTVWDTLFDERYVIKVPEGARGGKELILSLWDVVMDIQGGFLQKSGPKGLSGLPTEQEPLTKEDLYQGSFGTSATLMHHAFGAYGLGLKTPPDYAPITGLSFGVLAKRYPYLAAAIIDRHMKRKLEAIKKSGSPDLGIDGYHEKHHSIEAKEARKKAVREVLAQLNTGEDVDWQVKPSRRTGDDTTKARPNTGLS</sequence>
<organism evidence="3 4">
    <name type="scientific">Myxococcus fulvus</name>
    <dbReference type="NCBI Taxonomy" id="33"/>
    <lineage>
        <taxon>Bacteria</taxon>
        <taxon>Pseudomonadati</taxon>
        <taxon>Myxococcota</taxon>
        <taxon>Myxococcia</taxon>
        <taxon>Myxococcales</taxon>
        <taxon>Cystobacterineae</taxon>
        <taxon>Myxococcaceae</taxon>
        <taxon>Myxococcus</taxon>
    </lineage>
</organism>